<dbReference type="AlphaFoldDB" id="A0A8R1WJF6"/>
<keyword evidence="1" id="KW-0812">Transmembrane</keyword>
<evidence type="ECO:0000313" key="3">
    <source>
        <dbReference type="Proteomes" id="UP000005204"/>
    </source>
</evidence>
<keyword evidence="3" id="KW-1185">Reference proteome</keyword>
<feature type="transmembrane region" description="Helical" evidence="1">
    <location>
        <begin position="43"/>
        <end position="63"/>
    </location>
</feature>
<feature type="transmembrane region" description="Helical" evidence="1">
    <location>
        <begin position="69"/>
        <end position="96"/>
    </location>
</feature>
<evidence type="ECO:0000256" key="1">
    <source>
        <dbReference type="SAM" id="Phobius"/>
    </source>
</evidence>
<feature type="transmembrane region" description="Helical" evidence="1">
    <location>
        <begin position="221"/>
        <end position="244"/>
    </location>
</feature>
<evidence type="ECO:0000313" key="2">
    <source>
        <dbReference type="EnsemblMetazoa" id="XP_004930057.3"/>
    </source>
</evidence>
<keyword evidence="1" id="KW-0472">Membrane</keyword>
<protein>
    <recommendedName>
        <fullName evidence="4">Protein rolling stone-like</fullName>
    </recommendedName>
</protein>
<keyword evidence="1" id="KW-1133">Transmembrane helix</keyword>
<proteinExistence type="predicted"/>
<dbReference type="PANTHER" id="PTHR12242">
    <property type="entry name" value="OS02G0130600 PROTEIN-RELATED"/>
    <property type="match status" value="1"/>
</dbReference>
<dbReference type="KEGG" id="bmor:101740465"/>
<reference evidence="2" key="2">
    <citation type="submission" date="2022-06" db="UniProtKB">
        <authorList>
            <consortium name="EnsemblMetazoa"/>
        </authorList>
    </citation>
    <scope>IDENTIFICATION</scope>
    <source>
        <strain evidence="2">p50T (Dazao)</strain>
    </source>
</reference>
<dbReference type="PANTHER" id="PTHR12242:SF49">
    <property type="entry name" value="HEADBUTT, ISOFORM E"/>
    <property type="match status" value="1"/>
</dbReference>
<dbReference type="Pfam" id="PF21534">
    <property type="entry name" value="Rost"/>
    <property type="match status" value="1"/>
</dbReference>
<dbReference type="EnsemblMetazoa" id="XM_004930000.4">
    <property type="protein sequence ID" value="XP_004930057.3"/>
    <property type="gene ID" value="LOC101740465"/>
</dbReference>
<dbReference type="RefSeq" id="XP_004930057.3">
    <property type="nucleotide sequence ID" value="XM_004930000.5"/>
</dbReference>
<evidence type="ECO:0008006" key="4">
    <source>
        <dbReference type="Google" id="ProtNLM"/>
    </source>
</evidence>
<dbReference type="InterPro" id="IPR049352">
    <property type="entry name" value="Rost"/>
</dbReference>
<dbReference type="Proteomes" id="UP000005204">
    <property type="component" value="Unassembled WGS sequence"/>
</dbReference>
<organism evidence="2 3">
    <name type="scientific">Bombyx mori</name>
    <name type="common">Silk moth</name>
    <dbReference type="NCBI Taxonomy" id="7091"/>
    <lineage>
        <taxon>Eukaryota</taxon>
        <taxon>Metazoa</taxon>
        <taxon>Ecdysozoa</taxon>
        <taxon>Arthropoda</taxon>
        <taxon>Hexapoda</taxon>
        <taxon>Insecta</taxon>
        <taxon>Pterygota</taxon>
        <taxon>Neoptera</taxon>
        <taxon>Endopterygota</taxon>
        <taxon>Lepidoptera</taxon>
        <taxon>Glossata</taxon>
        <taxon>Ditrysia</taxon>
        <taxon>Bombycoidea</taxon>
        <taxon>Bombycidae</taxon>
        <taxon>Bombycinae</taxon>
        <taxon>Bombyx</taxon>
    </lineage>
</organism>
<reference evidence="3" key="1">
    <citation type="journal article" date="2008" name="Insect Biochem. Mol. Biol.">
        <title>The genome of a lepidopteran model insect, the silkworm Bombyx mori.</title>
        <authorList>
            <consortium name="International Silkworm Genome Consortium"/>
        </authorList>
    </citation>
    <scope>NUCLEOTIDE SEQUENCE [LARGE SCALE GENOMIC DNA]</scope>
    <source>
        <strain evidence="3">p50T</strain>
    </source>
</reference>
<feature type="transmembrane region" description="Helical" evidence="1">
    <location>
        <begin position="148"/>
        <end position="168"/>
    </location>
</feature>
<feature type="transmembrane region" description="Helical" evidence="1">
    <location>
        <begin position="108"/>
        <end position="136"/>
    </location>
</feature>
<accession>A0A8R1WJF6</accession>
<sequence>MYLNLDDYGKSITHSDLWVTSHDKLSDFYASSWQPGEAPVPLLVMRLILASAALGILVWSVTVSPTPTWLVFLTNWGLVLVAMTTLNGLVLSCIALCRKNMDGDGLPWFVSTYWFLFNVSVTIAIMITALYWILIYDPEPEDPESHDLWLDIGTHAVNSLIMLAELLATRTPIRFLHLYQPLGMGLCYAAFSAIYYVAGGTVNGFPYIYEVLDWRQAKRAGAIVGGAAAGVIIIYAFLWGLALCRDKISTSLIRTTSHDLAPVPPDRHMA</sequence>
<dbReference type="GO" id="GO:0016020">
    <property type="term" value="C:membrane"/>
    <property type="evidence" value="ECO:0007669"/>
    <property type="project" value="TreeGrafter"/>
</dbReference>
<name>A0A8R1WJF6_BOMMO</name>
<dbReference type="GeneID" id="101740465"/>